<name>A0A512DR84_9PROT</name>
<feature type="region of interest" description="Disordered" evidence="5">
    <location>
        <begin position="183"/>
        <end position="214"/>
    </location>
</feature>
<dbReference type="InterPro" id="IPR050109">
    <property type="entry name" value="HTH-type_TetR-like_transc_reg"/>
</dbReference>
<keyword evidence="1" id="KW-0805">Transcription regulation</keyword>
<dbReference type="PANTHER" id="PTHR30055">
    <property type="entry name" value="HTH-TYPE TRANSCRIPTIONAL REGULATOR RUTR"/>
    <property type="match status" value="1"/>
</dbReference>
<protein>
    <recommendedName>
        <fullName evidence="6">HTH tetR-type domain-containing protein</fullName>
    </recommendedName>
</protein>
<evidence type="ECO:0000313" key="7">
    <source>
        <dbReference type="EMBL" id="GEO38999.1"/>
    </source>
</evidence>
<accession>A0A512DR84</accession>
<dbReference type="OrthoDB" id="7828598at2"/>
<dbReference type="InterPro" id="IPR001647">
    <property type="entry name" value="HTH_TetR"/>
</dbReference>
<evidence type="ECO:0000256" key="1">
    <source>
        <dbReference type="ARBA" id="ARBA00023015"/>
    </source>
</evidence>
<sequence length="214" mass="23245">MVKKADLSRRIIDTALSLAGEKGWRATTMADIAARAEITLAEIYRVFPAKSDILKGFTRQIDEAVLAVGPDGDDGESPRDRLFDVMMRRFDALTPYRSGLDSISRDLRADPVAASVHSCALRRSLAWMLEAAGIPSDGISGILRVKGLAVIYLMVFRVWLTDDSADLSRTMAALDSRLRQAEQFSNSLPGRRRRSGGKTSGTGSPEADEAGITA</sequence>
<evidence type="ECO:0000256" key="5">
    <source>
        <dbReference type="SAM" id="MobiDB-lite"/>
    </source>
</evidence>
<dbReference type="GO" id="GO:0000976">
    <property type="term" value="F:transcription cis-regulatory region binding"/>
    <property type="evidence" value="ECO:0007669"/>
    <property type="project" value="TreeGrafter"/>
</dbReference>
<dbReference type="EMBL" id="BJYZ01000013">
    <property type="protein sequence ID" value="GEO38999.1"/>
    <property type="molecule type" value="Genomic_DNA"/>
</dbReference>
<gene>
    <name evidence="7" type="ORF">SAE02_31470</name>
</gene>
<evidence type="ECO:0000259" key="6">
    <source>
        <dbReference type="PROSITE" id="PS50977"/>
    </source>
</evidence>
<dbReference type="PRINTS" id="PR00455">
    <property type="entry name" value="HTHTETR"/>
</dbReference>
<organism evidence="7 8">
    <name type="scientific">Skermanella aerolata</name>
    <dbReference type="NCBI Taxonomy" id="393310"/>
    <lineage>
        <taxon>Bacteria</taxon>
        <taxon>Pseudomonadati</taxon>
        <taxon>Pseudomonadota</taxon>
        <taxon>Alphaproteobacteria</taxon>
        <taxon>Rhodospirillales</taxon>
        <taxon>Azospirillaceae</taxon>
        <taxon>Skermanella</taxon>
    </lineage>
</organism>
<dbReference type="SUPFAM" id="SSF46689">
    <property type="entry name" value="Homeodomain-like"/>
    <property type="match status" value="1"/>
</dbReference>
<proteinExistence type="predicted"/>
<keyword evidence="8" id="KW-1185">Reference proteome</keyword>
<dbReference type="PANTHER" id="PTHR30055:SF234">
    <property type="entry name" value="HTH-TYPE TRANSCRIPTIONAL REGULATOR BETI"/>
    <property type="match status" value="1"/>
</dbReference>
<evidence type="ECO:0000256" key="2">
    <source>
        <dbReference type="ARBA" id="ARBA00023125"/>
    </source>
</evidence>
<dbReference type="AlphaFoldDB" id="A0A512DR84"/>
<feature type="DNA-binding region" description="H-T-H motif" evidence="4">
    <location>
        <begin position="28"/>
        <end position="47"/>
    </location>
</feature>
<dbReference type="Gene3D" id="1.10.357.10">
    <property type="entry name" value="Tetracycline Repressor, domain 2"/>
    <property type="match status" value="1"/>
</dbReference>
<feature type="domain" description="HTH tetR-type" evidence="6">
    <location>
        <begin position="5"/>
        <end position="65"/>
    </location>
</feature>
<dbReference type="PROSITE" id="PS50977">
    <property type="entry name" value="HTH_TETR_2"/>
    <property type="match status" value="1"/>
</dbReference>
<dbReference type="RefSeq" id="WP_044433648.1">
    <property type="nucleotide sequence ID" value="NZ_BJYZ01000013.1"/>
</dbReference>
<comment type="caution">
    <text evidence="7">The sequence shown here is derived from an EMBL/GenBank/DDBJ whole genome shotgun (WGS) entry which is preliminary data.</text>
</comment>
<reference evidence="7 8" key="1">
    <citation type="submission" date="2019-07" db="EMBL/GenBank/DDBJ databases">
        <title>Whole genome shotgun sequence of Skermanella aerolata NBRC 106429.</title>
        <authorList>
            <person name="Hosoyama A."/>
            <person name="Uohara A."/>
            <person name="Ohji S."/>
            <person name="Ichikawa N."/>
        </authorList>
    </citation>
    <scope>NUCLEOTIDE SEQUENCE [LARGE SCALE GENOMIC DNA]</scope>
    <source>
        <strain evidence="7 8">NBRC 106429</strain>
    </source>
</reference>
<dbReference type="Pfam" id="PF00440">
    <property type="entry name" value="TetR_N"/>
    <property type="match status" value="1"/>
</dbReference>
<dbReference type="GO" id="GO:0003700">
    <property type="term" value="F:DNA-binding transcription factor activity"/>
    <property type="evidence" value="ECO:0007669"/>
    <property type="project" value="TreeGrafter"/>
</dbReference>
<evidence type="ECO:0000256" key="4">
    <source>
        <dbReference type="PROSITE-ProRule" id="PRU00335"/>
    </source>
</evidence>
<dbReference type="InterPro" id="IPR009057">
    <property type="entry name" value="Homeodomain-like_sf"/>
</dbReference>
<keyword evidence="3" id="KW-0804">Transcription</keyword>
<keyword evidence="2 4" id="KW-0238">DNA-binding</keyword>
<evidence type="ECO:0000256" key="3">
    <source>
        <dbReference type="ARBA" id="ARBA00023163"/>
    </source>
</evidence>
<dbReference type="Proteomes" id="UP000321523">
    <property type="component" value="Unassembled WGS sequence"/>
</dbReference>
<evidence type="ECO:0000313" key="8">
    <source>
        <dbReference type="Proteomes" id="UP000321523"/>
    </source>
</evidence>